<evidence type="ECO:0000256" key="1">
    <source>
        <dbReference type="SAM" id="Coils"/>
    </source>
</evidence>
<dbReference type="AlphaFoldDB" id="A0A401LFK7"/>
<reference evidence="2 3" key="1">
    <citation type="submission" date="2018-10" db="EMBL/GenBank/DDBJ databases">
        <title>Draft Genome Sequence of Anaerotignum sp. KCTC 15736.</title>
        <authorList>
            <person name="Choi S.H."/>
            <person name="Kim J.S."/>
            <person name="Kang S.W."/>
            <person name="Lee J.S."/>
            <person name="Park S.H."/>
        </authorList>
    </citation>
    <scope>NUCLEOTIDE SEQUENCE [LARGE SCALE GENOMIC DNA]</scope>
    <source>
        <strain evidence="2 3">KCTC 15736</strain>
    </source>
</reference>
<dbReference type="EMBL" id="BHVZ01000010">
    <property type="protein sequence ID" value="GCB30155.1"/>
    <property type="molecule type" value="Genomic_DNA"/>
</dbReference>
<sequence>MLRTTGEGNPTVGQGTERFIQAIRSASEKDLMGKLNIGKLAKGIGEVDARAVEAAKHMQQTSGSIEDFNKTVGAAGTASQEFGEAVKSAVINMGAMLLVMVAIKGAMWIFDKLNVTTEEQQEIVDDLTEKVKGLKDEYNELYGRNDLTEAEKQKLDYLQRQLTVNEQILKQEQKKLGTVIFLIGQFVPFEFSKLA</sequence>
<proteinExistence type="predicted"/>
<dbReference type="Proteomes" id="UP000287361">
    <property type="component" value="Unassembled WGS sequence"/>
</dbReference>
<protein>
    <submittedName>
        <fullName evidence="2">Uncharacterized protein</fullName>
    </submittedName>
</protein>
<evidence type="ECO:0000313" key="2">
    <source>
        <dbReference type="EMBL" id="GCB30155.1"/>
    </source>
</evidence>
<accession>A0A401LFK7</accession>
<keyword evidence="3" id="KW-1185">Reference proteome</keyword>
<name>A0A401LFK7_9FIRM</name>
<keyword evidence="1" id="KW-0175">Coiled coil</keyword>
<gene>
    <name evidence="2" type="ORF">KGMB03357_18160</name>
</gene>
<organism evidence="2 3">
    <name type="scientific">Anaerotignum faecicola</name>
    <dbReference type="NCBI Taxonomy" id="2358141"/>
    <lineage>
        <taxon>Bacteria</taxon>
        <taxon>Bacillati</taxon>
        <taxon>Bacillota</taxon>
        <taxon>Clostridia</taxon>
        <taxon>Lachnospirales</taxon>
        <taxon>Anaerotignaceae</taxon>
        <taxon>Anaerotignum</taxon>
    </lineage>
</organism>
<evidence type="ECO:0000313" key="3">
    <source>
        <dbReference type="Proteomes" id="UP000287361"/>
    </source>
</evidence>
<feature type="coiled-coil region" evidence="1">
    <location>
        <begin position="117"/>
        <end position="151"/>
    </location>
</feature>
<comment type="caution">
    <text evidence="2">The sequence shown here is derived from an EMBL/GenBank/DDBJ whole genome shotgun (WGS) entry which is preliminary data.</text>
</comment>